<dbReference type="PANTHER" id="PTHR23252:SF22">
    <property type="entry name" value="INTIMAL THICKNESS RELATED RECEPTOR IRP DOMAIN-CONTAINING PROTEIN"/>
    <property type="match status" value="1"/>
</dbReference>
<evidence type="ECO:0000256" key="6">
    <source>
        <dbReference type="SAM" id="Phobius"/>
    </source>
</evidence>
<keyword evidence="2 6" id="KW-0812">Transmembrane</keyword>
<comment type="caution">
    <text evidence="9">The sequence shown here is derived from an EMBL/GenBank/DDBJ whole genome shotgun (WGS) entry which is preliminary data.</text>
</comment>
<dbReference type="Pfam" id="PF21892">
    <property type="entry name" value="TMEM145_N"/>
    <property type="match status" value="1"/>
</dbReference>
<proteinExistence type="predicted"/>
<name>A0AAN7UFE7_9MYCE</name>
<feature type="transmembrane region" description="Helical" evidence="6">
    <location>
        <begin position="220"/>
        <end position="243"/>
    </location>
</feature>
<evidence type="ECO:0000313" key="9">
    <source>
        <dbReference type="EMBL" id="KAK5580473.1"/>
    </source>
</evidence>
<comment type="subcellular location">
    <subcellularLocation>
        <location evidence="1">Membrane</location>
        <topology evidence="1">Multi-pass membrane protein</topology>
    </subcellularLocation>
</comment>
<evidence type="ECO:0000256" key="3">
    <source>
        <dbReference type="ARBA" id="ARBA00022989"/>
    </source>
</evidence>
<keyword evidence="10" id="KW-1185">Reference proteome</keyword>
<keyword evidence="4 6" id="KW-0472">Membrane</keyword>
<dbReference type="GO" id="GO:0019236">
    <property type="term" value="P:response to pheromone"/>
    <property type="evidence" value="ECO:0007669"/>
    <property type="project" value="InterPro"/>
</dbReference>
<feature type="transmembrane region" description="Helical" evidence="6">
    <location>
        <begin position="395"/>
        <end position="417"/>
    </location>
</feature>
<feature type="transmembrane region" description="Helical" evidence="6">
    <location>
        <begin position="332"/>
        <end position="352"/>
    </location>
</feature>
<evidence type="ECO:0000313" key="10">
    <source>
        <dbReference type="Proteomes" id="UP001344447"/>
    </source>
</evidence>
<keyword evidence="3 6" id="KW-1133">Transmembrane helix</keyword>
<sequence length="463" mass="53758">MGNLKIMKIFLLIISCCTFFNIVNSITVGGLYSTPGQWKFITKFCFQDQGGHVIMKLFHSLSKDTKILLYSDKNPNYNELLDDIYGNKYSCEQKVSWNNYEFSPFVNNPNDLDWESRMQVKSVMQQRDRFWIIAIADCESGNRTIGGGTGSNVNKKFYAEYVFSLSNNGDHIDSVLSADQQSIPQSQMFYFLLYMIMFVTTIVFIIILKKKQLESKVLQFFILILLVQLISLILFLSNWATIIKYDGPELKYANLFGNIFSILANSLFVLLILMVGQGWTTSLYYGSMVKRMVNLSVSGLLFVFGVIVYIFICFKAPEFNNYIYFYDTYPGYALLAIYVFIIFFFTIGNHISRRKQNDPIKKKFILIFTIVFTLWFIAQPMIVVCAHFTEPWVKFKVISILYQTINAIFYIVLLVLFRPNKNNIVVKILESDDKFGLEIKDYPSSKDKNDLNEKKKDKKFVAF</sequence>
<dbReference type="AlphaFoldDB" id="A0AAN7UFE7"/>
<protein>
    <recommendedName>
        <fullName evidence="11">Intimal thickness related receptor IRP domain-containing protein</fullName>
    </recommendedName>
</protein>
<dbReference type="GO" id="GO:0016020">
    <property type="term" value="C:membrane"/>
    <property type="evidence" value="ECO:0007669"/>
    <property type="project" value="UniProtKB-SubCell"/>
</dbReference>
<keyword evidence="5" id="KW-0325">Glycoprotein</keyword>
<evidence type="ECO:0000256" key="2">
    <source>
        <dbReference type="ARBA" id="ARBA00022692"/>
    </source>
</evidence>
<feature type="domain" description="GPR180-like N-terminal" evidence="8">
    <location>
        <begin position="30"/>
        <end position="141"/>
    </location>
</feature>
<dbReference type="InterPro" id="IPR053880">
    <property type="entry name" value="GPR180-like_N"/>
</dbReference>
<evidence type="ECO:0000256" key="4">
    <source>
        <dbReference type="ARBA" id="ARBA00023136"/>
    </source>
</evidence>
<evidence type="ECO:0000256" key="5">
    <source>
        <dbReference type="ARBA" id="ARBA00023180"/>
    </source>
</evidence>
<dbReference type="Pfam" id="PF10192">
    <property type="entry name" value="GPR180-TMEM145_TM"/>
    <property type="match status" value="1"/>
</dbReference>
<feature type="transmembrane region" description="Helical" evidence="6">
    <location>
        <begin position="292"/>
        <end position="312"/>
    </location>
</feature>
<dbReference type="PANTHER" id="PTHR23252">
    <property type="entry name" value="INTIMAL THICKNESS RECEPTOR-RELATED"/>
    <property type="match status" value="1"/>
</dbReference>
<organism evidence="9 10">
    <name type="scientific">Dictyostelium firmibasis</name>
    <dbReference type="NCBI Taxonomy" id="79012"/>
    <lineage>
        <taxon>Eukaryota</taxon>
        <taxon>Amoebozoa</taxon>
        <taxon>Evosea</taxon>
        <taxon>Eumycetozoa</taxon>
        <taxon>Dictyostelia</taxon>
        <taxon>Dictyosteliales</taxon>
        <taxon>Dictyosteliaceae</taxon>
        <taxon>Dictyostelium</taxon>
    </lineage>
</organism>
<feature type="transmembrane region" description="Helical" evidence="6">
    <location>
        <begin position="364"/>
        <end position="389"/>
    </location>
</feature>
<dbReference type="EMBL" id="JAVFKY010000002">
    <property type="protein sequence ID" value="KAK5580473.1"/>
    <property type="molecule type" value="Genomic_DNA"/>
</dbReference>
<feature type="transmembrane region" description="Helical" evidence="6">
    <location>
        <begin position="188"/>
        <end position="208"/>
    </location>
</feature>
<dbReference type="Proteomes" id="UP001344447">
    <property type="component" value="Unassembled WGS sequence"/>
</dbReference>
<dbReference type="GO" id="GO:0007186">
    <property type="term" value="P:G protein-coupled receptor signaling pathway"/>
    <property type="evidence" value="ECO:0007669"/>
    <property type="project" value="InterPro"/>
</dbReference>
<gene>
    <name evidence="9" type="ORF">RB653_000491</name>
</gene>
<reference evidence="9 10" key="1">
    <citation type="submission" date="2023-11" db="EMBL/GenBank/DDBJ databases">
        <title>Dfirmibasis_genome.</title>
        <authorList>
            <person name="Edelbroek B."/>
            <person name="Kjellin J."/>
            <person name="Jerlstrom-Hultqvist J."/>
            <person name="Soderbom F."/>
        </authorList>
    </citation>
    <scope>NUCLEOTIDE SEQUENCE [LARGE SCALE GENOMIC DNA]</scope>
    <source>
        <strain evidence="9 10">TNS-C-14</strain>
    </source>
</reference>
<evidence type="ECO:0008006" key="11">
    <source>
        <dbReference type="Google" id="ProtNLM"/>
    </source>
</evidence>
<feature type="domain" description="GPR180/TMEM145 transmembrane" evidence="7">
    <location>
        <begin position="190"/>
        <end position="413"/>
    </location>
</feature>
<dbReference type="InterPro" id="IPR019336">
    <property type="entry name" value="GPR180/TMEM145_TM"/>
</dbReference>
<accession>A0AAN7UFE7</accession>
<feature type="transmembrane region" description="Helical" evidence="6">
    <location>
        <begin position="255"/>
        <end position="280"/>
    </location>
</feature>
<dbReference type="InterPro" id="IPR047831">
    <property type="entry name" value="GPR180/TMEM145"/>
</dbReference>
<evidence type="ECO:0000259" key="7">
    <source>
        <dbReference type="Pfam" id="PF10192"/>
    </source>
</evidence>
<evidence type="ECO:0000259" key="8">
    <source>
        <dbReference type="Pfam" id="PF21892"/>
    </source>
</evidence>
<evidence type="ECO:0000256" key="1">
    <source>
        <dbReference type="ARBA" id="ARBA00004141"/>
    </source>
</evidence>